<reference evidence="6" key="1">
    <citation type="journal article" date="2019" name="Int. J. Syst. Evol. Microbiol.">
        <title>The Global Catalogue of Microorganisms (GCM) 10K type strain sequencing project: providing services to taxonomists for standard genome sequencing and annotation.</title>
        <authorList>
            <consortium name="The Broad Institute Genomics Platform"/>
            <consortium name="The Broad Institute Genome Sequencing Center for Infectious Disease"/>
            <person name="Wu L."/>
            <person name="Ma J."/>
        </authorList>
    </citation>
    <scope>NUCLEOTIDE SEQUENCE [LARGE SCALE GENOMIC DNA]</scope>
    <source>
        <strain evidence="6">CGMCC 1.19062</strain>
    </source>
</reference>
<evidence type="ECO:0000313" key="5">
    <source>
        <dbReference type="EMBL" id="MFD2264819.1"/>
    </source>
</evidence>
<dbReference type="PANTHER" id="PTHR16263">
    <property type="entry name" value="TETRATRICOPEPTIDE REPEAT PROTEIN 38"/>
    <property type="match status" value="1"/>
</dbReference>
<proteinExistence type="inferred from homology"/>
<dbReference type="EMBL" id="JBHUIP010000014">
    <property type="protein sequence ID" value="MFD2264819.1"/>
    <property type="molecule type" value="Genomic_DNA"/>
</dbReference>
<evidence type="ECO:0000256" key="3">
    <source>
        <dbReference type="ARBA" id="ARBA00022737"/>
    </source>
</evidence>
<accession>A0ABW5DWD9</accession>
<dbReference type="Proteomes" id="UP001597295">
    <property type="component" value="Unassembled WGS sequence"/>
</dbReference>
<evidence type="ECO:0000256" key="1">
    <source>
        <dbReference type="ARBA" id="ARBA00005857"/>
    </source>
</evidence>
<sequence length="379" mass="41513">MAATLNDREKGHAEALRCWSRGDYRAAQAEYTKISQVWPRDMLALQIGHQVDYFLGDAPMLRDRIAGVLPDWDDAVPGFGFVVGMYAFGLEEMREYGRAEREGRRAVAMNPRDPWAIHAVAHVMEMQGRSREGLVWLDERVEDWSAENMLARHVWWHRALFCLDLEDVPEVLRLYDTRVRPKAAEMALELVDATALLWRLHLRGVELGTRWNAVADEWAPLLTGGYYAFNDIHAMMALVGAGRMEMAGELLARVRAAADGPGTNAAVTRLSGLAAVEGIYAFGLADYAGAVAKLEPVRHSVQSCGGSHAQRDVVALTLIEAAIRGGLAAVARRLANERVSDKPSSPLNWGLLARAADLANDIGTAKVAAAKANAVLLPA</sequence>
<dbReference type="PANTHER" id="PTHR16263:SF4">
    <property type="entry name" value="TETRATRICOPEPTIDE REPEAT PROTEIN 38"/>
    <property type="match status" value="1"/>
</dbReference>
<dbReference type="Gene3D" id="1.25.40.10">
    <property type="entry name" value="Tetratricopeptide repeat domain"/>
    <property type="match status" value="1"/>
</dbReference>
<dbReference type="RefSeq" id="WP_379877953.1">
    <property type="nucleotide sequence ID" value="NZ_JBHUIP010000014.1"/>
</dbReference>
<keyword evidence="6" id="KW-1185">Reference proteome</keyword>
<evidence type="ECO:0000256" key="4">
    <source>
        <dbReference type="ARBA" id="ARBA00022803"/>
    </source>
</evidence>
<keyword evidence="4" id="KW-0802">TPR repeat</keyword>
<comment type="caution">
    <text evidence="5">The sequence shown here is derived from an EMBL/GenBank/DDBJ whole genome shotgun (WGS) entry which is preliminary data.</text>
</comment>
<evidence type="ECO:0000313" key="6">
    <source>
        <dbReference type="Proteomes" id="UP001597295"/>
    </source>
</evidence>
<keyword evidence="3" id="KW-0677">Repeat</keyword>
<evidence type="ECO:0000256" key="2">
    <source>
        <dbReference type="ARBA" id="ARBA00019992"/>
    </source>
</evidence>
<protein>
    <recommendedName>
        <fullName evidence="2">Tetratricopeptide repeat protein 38</fullName>
    </recommendedName>
</protein>
<dbReference type="CDD" id="cd05804">
    <property type="entry name" value="StaR_like"/>
    <property type="match status" value="1"/>
</dbReference>
<gene>
    <name evidence="5" type="ORF">ACFSM5_18075</name>
</gene>
<name>A0ABW5DWD9_9PROT</name>
<dbReference type="SUPFAM" id="SSF48452">
    <property type="entry name" value="TPR-like"/>
    <property type="match status" value="1"/>
</dbReference>
<comment type="similarity">
    <text evidence="1">Belongs to the TTC38 family.</text>
</comment>
<dbReference type="InterPro" id="IPR033891">
    <property type="entry name" value="TTC38"/>
</dbReference>
<dbReference type="InterPro" id="IPR011990">
    <property type="entry name" value="TPR-like_helical_dom_sf"/>
</dbReference>
<organism evidence="5 6">
    <name type="scientific">Lacibacterium aquatile</name>
    <dbReference type="NCBI Taxonomy" id="1168082"/>
    <lineage>
        <taxon>Bacteria</taxon>
        <taxon>Pseudomonadati</taxon>
        <taxon>Pseudomonadota</taxon>
        <taxon>Alphaproteobacteria</taxon>
        <taxon>Rhodospirillales</taxon>
        <taxon>Rhodospirillaceae</taxon>
    </lineage>
</organism>